<dbReference type="InterPro" id="IPR008337">
    <property type="entry name" value="Capsule_biosynth_CapB"/>
</dbReference>
<organism evidence="3 4">
    <name type="scientific">Natribacillus halophilus</name>
    <dbReference type="NCBI Taxonomy" id="549003"/>
    <lineage>
        <taxon>Bacteria</taxon>
        <taxon>Bacillati</taxon>
        <taxon>Bacillota</taxon>
        <taxon>Bacilli</taxon>
        <taxon>Bacillales</taxon>
        <taxon>Bacillaceae</taxon>
        <taxon>Natribacillus</taxon>
    </lineage>
</organism>
<reference evidence="3 4" key="1">
    <citation type="submission" date="2016-10" db="EMBL/GenBank/DDBJ databases">
        <authorList>
            <person name="de Groot N.N."/>
        </authorList>
    </citation>
    <scope>NUCLEOTIDE SEQUENCE [LARGE SCALE GENOMIC DNA]</scope>
    <source>
        <strain evidence="3 4">DSM 21771</strain>
    </source>
</reference>
<dbReference type="RefSeq" id="WP_425433667.1">
    <property type="nucleotide sequence ID" value="NZ_FNEN01000003.1"/>
</dbReference>
<protein>
    <submittedName>
        <fullName evidence="3">Poly-gamma-glutamate synthase PgsB/CapB</fullName>
    </submittedName>
</protein>
<sequence length="404" mass="45397">MEAKKEGPYVFTLIVGISLLIVLALGMREKENHNKHVNEIPIRININGTRGKSTVTRLVAGALMEADIKTVGKITGTEARMFYWYQEEEKPIVRRLEGPNIREQKEAVKEAADDGAEAFVSECMAVHPEYQKIFQDDWMQANIGVVVNVIEDHMEVMGPTIEDVVDAFRVTIPYNGIFITSPSPFVEDFEEEAARRNTQVFVADTNAVSPHFLQKFEYMVFPENVALALAVAKALGIDEHTASRGMLKAKAAPGATHVMPMVDQKQQVSFFVNGFSANEPTSTMNIWENALHLGYPADDPIVIMNCREDRPERTQQFLEHLLPYMSIGKLVLIGEGTNKIVKAYEQGKLDVKELYNMENEKTEKIYEFVVSAMDRSTILGIGNYHGAAEPLIHELENYKKLSTV</sequence>
<dbReference type="PANTHER" id="PTHR43445">
    <property type="entry name" value="UDP-N-ACETYLMURAMATE--L-ALANINE LIGASE-RELATED"/>
    <property type="match status" value="1"/>
</dbReference>
<evidence type="ECO:0000259" key="2">
    <source>
        <dbReference type="Pfam" id="PF08245"/>
    </source>
</evidence>
<keyword evidence="1" id="KW-1133">Transmembrane helix</keyword>
<dbReference type="GO" id="GO:0045227">
    <property type="term" value="P:capsule polysaccharide biosynthetic process"/>
    <property type="evidence" value="ECO:0007669"/>
    <property type="project" value="InterPro"/>
</dbReference>
<dbReference type="AlphaFoldDB" id="A0A1G8LPQ2"/>
<dbReference type="PANTHER" id="PTHR43445:SF1">
    <property type="entry name" value="PGA SYNTHASE CAPB"/>
    <property type="match status" value="1"/>
</dbReference>
<dbReference type="GO" id="GO:0016881">
    <property type="term" value="F:acid-amino acid ligase activity"/>
    <property type="evidence" value="ECO:0007669"/>
    <property type="project" value="InterPro"/>
</dbReference>
<gene>
    <name evidence="3" type="ORF">SAMN04488123_103205</name>
</gene>
<keyword evidence="1" id="KW-0812">Transmembrane</keyword>
<dbReference type="EMBL" id="FNEN01000003">
    <property type="protein sequence ID" value="SDI57636.1"/>
    <property type="molecule type" value="Genomic_DNA"/>
</dbReference>
<feature type="transmembrane region" description="Helical" evidence="1">
    <location>
        <begin position="7"/>
        <end position="27"/>
    </location>
</feature>
<dbReference type="InterPro" id="IPR050061">
    <property type="entry name" value="MurCDEF_pg_biosynth"/>
</dbReference>
<dbReference type="NCBIfam" id="TIGR04012">
    <property type="entry name" value="poly_gGlu_PgsB"/>
    <property type="match status" value="1"/>
</dbReference>
<dbReference type="Proteomes" id="UP000198853">
    <property type="component" value="Unassembled WGS sequence"/>
</dbReference>
<dbReference type="SUPFAM" id="SSF53623">
    <property type="entry name" value="MurD-like peptide ligases, catalytic domain"/>
    <property type="match status" value="1"/>
</dbReference>
<evidence type="ECO:0000313" key="4">
    <source>
        <dbReference type="Proteomes" id="UP000198853"/>
    </source>
</evidence>
<dbReference type="Pfam" id="PF08245">
    <property type="entry name" value="Mur_ligase_M"/>
    <property type="match status" value="1"/>
</dbReference>
<dbReference type="InterPro" id="IPR036565">
    <property type="entry name" value="Mur-like_cat_sf"/>
</dbReference>
<evidence type="ECO:0000256" key="1">
    <source>
        <dbReference type="SAM" id="Phobius"/>
    </source>
</evidence>
<proteinExistence type="predicted"/>
<dbReference type="GO" id="GO:0005524">
    <property type="term" value="F:ATP binding"/>
    <property type="evidence" value="ECO:0007669"/>
    <property type="project" value="InterPro"/>
</dbReference>
<evidence type="ECO:0000313" key="3">
    <source>
        <dbReference type="EMBL" id="SDI57636.1"/>
    </source>
</evidence>
<dbReference type="PRINTS" id="PR01758">
    <property type="entry name" value="CAPSULEPROTB"/>
</dbReference>
<feature type="domain" description="Mur ligase central" evidence="2">
    <location>
        <begin position="46"/>
        <end position="169"/>
    </location>
</feature>
<dbReference type="GO" id="GO:0016020">
    <property type="term" value="C:membrane"/>
    <property type="evidence" value="ECO:0007669"/>
    <property type="project" value="InterPro"/>
</dbReference>
<dbReference type="Gene3D" id="3.40.1190.10">
    <property type="entry name" value="Mur-like, catalytic domain"/>
    <property type="match status" value="1"/>
</dbReference>
<keyword evidence="1" id="KW-0472">Membrane</keyword>
<name>A0A1G8LPQ2_9BACI</name>
<accession>A0A1G8LPQ2</accession>
<keyword evidence="4" id="KW-1185">Reference proteome</keyword>
<dbReference type="InterPro" id="IPR013221">
    <property type="entry name" value="Mur_ligase_cen"/>
</dbReference>